<evidence type="ECO:0000256" key="2">
    <source>
        <dbReference type="ARBA" id="ARBA00022771"/>
    </source>
</evidence>
<sequence>MSGYDVEHDIKPDKANDEPPRRPDLSSFFSALERVDTSHDRRPQNVHSLPEPSEISAALRMLADAFGVRRSARVLESEDDTDPLDGLISYLDDTALNPPRELEGVSDTFLADLERIPKAKLKQGESCPICANEFLEDKYPLVVRLPCHKDHVFDLECITPWLKVNPTCPMDRQKLTKDAPKVEKKEEEDDEEEYDDMYA</sequence>
<dbReference type="PANTHER" id="PTHR15710">
    <property type="entry name" value="E3 UBIQUITIN-PROTEIN LIGASE PRAJA"/>
    <property type="match status" value="1"/>
</dbReference>
<dbReference type="GO" id="GO:0061630">
    <property type="term" value="F:ubiquitin protein ligase activity"/>
    <property type="evidence" value="ECO:0007669"/>
    <property type="project" value="TreeGrafter"/>
</dbReference>
<dbReference type="InterPro" id="IPR013083">
    <property type="entry name" value="Znf_RING/FYVE/PHD"/>
</dbReference>
<evidence type="ECO:0000256" key="3">
    <source>
        <dbReference type="ARBA" id="ARBA00022833"/>
    </source>
</evidence>
<dbReference type="GO" id="GO:0005737">
    <property type="term" value="C:cytoplasm"/>
    <property type="evidence" value="ECO:0007669"/>
    <property type="project" value="TreeGrafter"/>
</dbReference>
<feature type="compositionally biased region" description="Basic and acidic residues" evidence="5">
    <location>
        <begin position="1"/>
        <end position="24"/>
    </location>
</feature>
<feature type="domain" description="RING-type" evidence="6">
    <location>
        <begin position="127"/>
        <end position="172"/>
    </location>
</feature>
<protein>
    <recommendedName>
        <fullName evidence="6">RING-type domain-containing protein</fullName>
    </recommendedName>
</protein>
<feature type="compositionally biased region" description="Acidic residues" evidence="5">
    <location>
        <begin position="186"/>
        <end position="199"/>
    </location>
</feature>
<evidence type="ECO:0000313" key="7">
    <source>
        <dbReference type="EMBL" id="PSK34203.1"/>
    </source>
</evidence>
<organism evidence="7 8">
    <name type="scientific">Elsinoe australis</name>
    <dbReference type="NCBI Taxonomy" id="40998"/>
    <lineage>
        <taxon>Eukaryota</taxon>
        <taxon>Fungi</taxon>
        <taxon>Dikarya</taxon>
        <taxon>Ascomycota</taxon>
        <taxon>Pezizomycotina</taxon>
        <taxon>Dothideomycetes</taxon>
        <taxon>Dothideomycetidae</taxon>
        <taxon>Myriangiales</taxon>
        <taxon>Elsinoaceae</taxon>
        <taxon>Elsinoe</taxon>
    </lineage>
</organism>
<dbReference type="Proteomes" id="UP000243723">
    <property type="component" value="Unassembled WGS sequence"/>
</dbReference>
<comment type="caution">
    <text evidence="7">The sequence shown here is derived from an EMBL/GenBank/DDBJ whole genome shotgun (WGS) entry which is preliminary data.</text>
</comment>
<proteinExistence type="predicted"/>
<dbReference type="PROSITE" id="PS50089">
    <property type="entry name" value="ZF_RING_2"/>
    <property type="match status" value="1"/>
</dbReference>
<dbReference type="GO" id="GO:0008270">
    <property type="term" value="F:zinc ion binding"/>
    <property type="evidence" value="ECO:0007669"/>
    <property type="project" value="UniProtKB-KW"/>
</dbReference>
<dbReference type="Pfam" id="PF13639">
    <property type="entry name" value="zf-RING_2"/>
    <property type="match status" value="1"/>
</dbReference>
<dbReference type="GO" id="GO:0016567">
    <property type="term" value="P:protein ubiquitination"/>
    <property type="evidence" value="ECO:0007669"/>
    <property type="project" value="TreeGrafter"/>
</dbReference>
<evidence type="ECO:0000259" key="6">
    <source>
        <dbReference type="PROSITE" id="PS50089"/>
    </source>
</evidence>
<evidence type="ECO:0000256" key="4">
    <source>
        <dbReference type="PROSITE-ProRule" id="PRU00175"/>
    </source>
</evidence>
<gene>
    <name evidence="7" type="ORF">B9Z65_8529</name>
</gene>
<dbReference type="InterPro" id="IPR001841">
    <property type="entry name" value="Znf_RING"/>
</dbReference>
<feature type="region of interest" description="Disordered" evidence="5">
    <location>
        <begin position="1"/>
        <end position="52"/>
    </location>
</feature>
<accession>A0A2P7YE25</accession>
<keyword evidence="3" id="KW-0862">Zinc</keyword>
<dbReference type="PANTHER" id="PTHR15710:SF241">
    <property type="entry name" value="RING-TYPE DOMAIN-CONTAINING PROTEIN"/>
    <property type="match status" value="1"/>
</dbReference>
<evidence type="ECO:0000256" key="1">
    <source>
        <dbReference type="ARBA" id="ARBA00022723"/>
    </source>
</evidence>
<keyword evidence="1" id="KW-0479">Metal-binding</keyword>
<feature type="compositionally biased region" description="Basic and acidic residues" evidence="5">
    <location>
        <begin position="33"/>
        <end position="43"/>
    </location>
</feature>
<reference evidence="7 8" key="1">
    <citation type="submission" date="2017-05" db="EMBL/GenBank/DDBJ databases">
        <title>Draft genome sequence of Elsinoe australis.</title>
        <authorList>
            <person name="Cheng Q."/>
        </authorList>
    </citation>
    <scope>NUCLEOTIDE SEQUENCE [LARGE SCALE GENOMIC DNA]</scope>
    <source>
        <strain evidence="7 8">NL1</strain>
    </source>
</reference>
<feature type="compositionally biased region" description="Basic and acidic residues" evidence="5">
    <location>
        <begin position="172"/>
        <end position="185"/>
    </location>
</feature>
<keyword evidence="8" id="KW-1185">Reference proteome</keyword>
<dbReference type="SUPFAM" id="SSF57850">
    <property type="entry name" value="RING/U-box"/>
    <property type="match status" value="1"/>
</dbReference>
<keyword evidence="2 4" id="KW-0863">Zinc-finger</keyword>
<dbReference type="AlphaFoldDB" id="A0A2P7YE25"/>
<dbReference type="EMBL" id="NHZQ01000447">
    <property type="protein sequence ID" value="PSK34203.1"/>
    <property type="molecule type" value="Genomic_DNA"/>
</dbReference>
<feature type="region of interest" description="Disordered" evidence="5">
    <location>
        <begin position="172"/>
        <end position="199"/>
    </location>
</feature>
<evidence type="ECO:0000256" key="5">
    <source>
        <dbReference type="SAM" id="MobiDB-lite"/>
    </source>
</evidence>
<dbReference type="STRING" id="40998.A0A2P7YE25"/>
<name>A0A2P7YE25_9PEZI</name>
<dbReference type="OrthoDB" id="8062037at2759"/>
<evidence type="ECO:0000313" key="8">
    <source>
        <dbReference type="Proteomes" id="UP000243723"/>
    </source>
</evidence>
<dbReference type="Gene3D" id="3.30.40.10">
    <property type="entry name" value="Zinc/RING finger domain, C3HC4 (zinc finger)"/>
    <property type="match status" value="1"/>
</dbReference>